<keyword evidence="4" id="KW-1185">Reference proteome</keyword>
<gene>
    <name evidence="3" type="ORF">J2I47_26195</name>
</gene>
<accession>A0A939GLH1</accession>
<reference evidence="3" key="1">
    <citation type="submission" date="2021-03" db="EMBL/GenBank/DDBJ databases">
        <title>Fibrella sp. HMF5335 genome sequencing and assembly.</title>
        <authorList>
            <person name="Kang H."/>
            <person name="Kim H."/>
            <person name="Bae S."/>
            <person name="Joh K."/>
        </authorList>
    </citation>
    <scope>NUCLEOTIDE SEQUENCE</scope>
    <source>
        <strain evidence="3">HMF5335</strain>
    </source>
</reference>
<dbReference type="Proteomes" id="UP000664034">
    <property type="component" value="Unassembled WGS sequence"/>
</dbReference>
<dbReference type="GO" id="GO:0004573">
    <property type="term" value="F:Glc3Man9GlcNAc2 oligosaccharide glucosidase activity"/>
    <property type="evidence" value="ECO:0007669"/>
    <property type="project" value="InterPro"/>
</dbReference>
<dbReference type="AlphaFoldDB" id="A0A939GLH1"/>
<organism evidence="3 4">
    <name type="scientific">Fibrella rubiginis</name>
    <dbReference type="NCBI Taxonomy" id="2817060"/>
    <lineage>
        <taxon>Bacteria</taxon>
        <taxon>Pseudomonadati</taxon>
        <taxon>Bacteroidota</taxon>
        <taxon>Cytophagia</taxon>
        <taxon>Cytophagales</taxon>
        <taxon>Spirosomataceae</taxon>
        <taxon>Fibrella</taxon>
    </lineage>
</organism>
<dbReference type="SUPFAM" id="SSF48208">
    <property type="entry name" value="Six-hairpin glycosidases"/>
    <property type="match status" value="1"/>
</dbReference>
<protein>
    <submittedName>
        <fullName evidence="3">Glucosidase</fullName>
    </submittedName>
</protein>
<dbReference type="InterPro" id="IPR008928">
    <property type="entry name" value="6-hairpin_glycosidase_sf"/>
</dbReference>
<feature type="domain" description="Glycosyl hydrolase family 63 C-terminal" evidence="2">
    <location>
        <begin position="516"/>
        <end position="794"/>
    </location>
</feature>
<dbReference type="Gene3D" id="1.50.10.10">
    <property type="match status" value="1"/>
</dbReference>
<dbReference type="RefSeq" id="WP_207367594.1">
    <property type="nucleotide sequence ID" value="NZ_JAFMYV010000024.1"/>
</dbReference>
<evidence type="ECO:0000313" key="4">
    <source>
        <dbReference type="Proteomes" id="UP000664034"/>
    </source>
</evidence>
<proteinExistence type="predicted"/>
<evidence type="ECO:0000259" key="2">
    <source>
        <dbReference type="Pfam" id="PF03200"/>
    </source>
</evidence>
<name>A0A939GLH1_9BACT</name>
<sequence length="890" mass="102650">MPKKPPIAAPITPSNPELDRLQENAKKTVPLEKWGPYLSDRQWGTVREDYSANGDAWNSFTHDQARSRVYRWGEDGLMGLADSRMNVCFGLALWNGQDPVLKERLFGLTNGEGNHGEDVKELYYYLDNTPTHSYMKGLYKYPQARFPYEWLLHENARRTKADPEFEVLHTGVFEDGRYFDVLVEYAKHDSDDVCIRISATNHGPETAPLTLLPTLWCRNRWQFDPNAPRPTISRRPDAPTAGNVFLNHPRTGNYYLYYQPTDLALMTDNETNTKRLYGQPNASPFVKDAFHEAIAEHNDYLCDLLRDNESGTKFAPVYKRQIEPGQTTTILLRLCKLIQTQPFDEQFEQVFVARQQEADLFFAPLAPIDASAELKQVQRQALAGMLWGKQYYNYDIPHWLRGDPGHPSPPPERWLGRNAAWQHLNNDDVISMPDKWEYPWYAAWDLAFHTIPLAMADPVFAKNQLILLMREWYMSPTGQIPAYEWKFSDVNPPVHAWAALSVYRLERAIYKNEDIQFLKRAFQKLLINFTWWTNRQDLEEDNVFGGGFLGLDNIGVIDRSNLPDGTRLEQADATAWMAMYALNMMDIALEISRHDPTFEDIATKFYEHFVIIAESLNEALWDEEDNFYYDRLYPITGKPMTLEVRSAVGLTVLFAVSIVKRHKSEPLSDFLKRVQYFQHYRQGLNLPMPDQRVTEDGDILLSLVSKERLEKLLAVMLDENEFLSPGGIRALSKYHEAHPYEINVYGTRHAISYVPGDSDSNLFGGNSNWRGPVWMPINYLLIKSLKKYHQFYGDTVTVEFPTGSGNWLNLEQVSDELAKRIVGVFETTPDGTRPVHGPFNPFYQRPENKDLLLFYEYFHGDTAQGIGASHQTGWTGVVAELINDDAWEWE</sequence>
<evidence type="ECO:0000313" key="3">
    <source>
        <dbReference type="EMBL" id="MBO0940063.1"/>
    </source>
</evidence>
<evidence type="ECO:0000256" key="1">
    <source>
        <dbReference type="SAM" id="MobiDB-lite"/>
    </source>
</evidence>
<feature type="region of interest" description="Disordered" evidence="1">
    <location>
        <begin position="1"/>
        <end position="24"/>
    </location>
</feature>
<dbReference type="EMBL" id="JAFMYV010000024">
    <property type="protein sequence ID" value="MBO0940063.1"/>
    <property type="molecule type" value="Genomic_DNA"/>
</dbReference>
<dbReference type="GO" id="GO:0009311">
    <property type="term" value="P:oligosaccharide metabolic process"/>
    <property type="evidence" value="ECO:0007669"/>
    <property type="project" value="InterPro"/>
</dbReference>
<dbReference type="InterPro" id="IPR012341">
    <property type="entry name" value="6hp_glycosidase-like_sf"/>
</dbReference>
<dbReference type="InterPro" id="IPR004888">
    <property type="entry name" value="Glycoside_hydrolase_63"/>
</dbReference>
<dbReference type="PANTHER" id="PTHR10412:SF10">
    <property type="entry name" value="GLYCOSYL HYDROLASE FAMILY 63 C-TERMINAL DOMAIN-CONTAINING PROTEIN"/>
    <property type="match status" value="1"/>
</dbReference>
<dbReference type="PANTHER" id="PTHR10412">
    <property type="entry name" value="MANNOSYL-OLIGOSACCHARIDE GLUCOSIDASE"/>
    <property type="match status" value="1"/>
</dbReference>
<dbReference type="InterPro" id="IPR031335">
    <property type="entry name" value="Glyco_hydro_63_C"/>
</dbReference>
<dbReference type="Pfam" id="PF03200">
    <property type="entry name" value="Glyco_hydro_63"/>
    <property type="match status" value="1"/>
</dbReference>
<comment type="caution">
    <text evidence="3">The sequence shown here is derived from an EMBL/GenBank/DDBJ whole genome shotgun (WGS) entry which is preliminary data.</text>
</comment>